<keyword evidence="2" id="KW-1133">Transmembrane helix</keyword>
<feature type="transmembrane region" description="Helical" evidence="2">
    <location>
        <begin position="102"/>
        <end position="121"/>
    </location>
</feature>
<dbReference type="PANTHER" id="PTHR34700:SF4">
    <property type="entry name" value="PHAGE-LIKE ELEMENT PBSX PROTEIN XKDP"/>
    <property type="match status" value="1"/>
</dbReference>
<dbReference type="RefSeq" id="WP_204132765.1">
    <property type="nucleotide sequence ID" value="NZ_JAFDVD010000023.1"/>
</dbReference>
<protein>
    <submittedName>
        <fullName evidence="4">LysM peptidoglycan-binding domain-containing protein</fullName>
    </submittedName>
</protein>
<dbReference type="CDD" id="cd00118">
    <property type="entry name" value="LysM"/>
    <property type="match status" value="2"/>
</dbReference>
<dbReference type="InterPro" id="IPR052196">
    <property type="entry name" value="Bact_Kbp"/>
</dbReference>
<evidence type="ECO:0000313" key="4">
    <source>
        <dbReference type="EMBL" id="MBM6402298.1"/>
    </source>
</evidence>
<dbReference type="Proteomes" id="UP001430172">
    <property type="component" value="Unassembled WGS sequence"/>
</dbReference>
<reference evidence="4" key="1">
    <citation type="submission" date="2021-02" db="EMBL/GenBank/DDBJ databases">
        <title>Phycicoccus sp. MQZ13P-5T, whole genome shotgun sequence.</title>
        <authorList>
            <person name="Tuo L."/>
        </authorList>
    </citation>
    <scope>NUCLEOTIDE SEQUENCE</scope>
    <source>
        <strain evidence="4">MQZ13P-5</strain>
    </source>
</reference>
<comment type="caution">
    <text evidence="4">The sequence shown here is derived from an EMBL/GenBank/DDBJ whole genome shotgun (WGS) entry which is preliminary data.</text>
</comment>
<accession>A0ABS2CS42</accession>
<feature type="transmembrane region" description="Helical" evidence="2">
    <location>
        <begin position="57"/>
        <end position="82"/>
    </location>
</feature>
<dbReference type="InterPro" id="IPR018392">
    <property type="entry name" value="LysM"/>
</dbReference>
<keyword evidence="2" id="KW-0472">Membrane</keyword>
<dbReference type="Gene3D" id="3.10.350.10">
    <property type="entry name" value="LysM domain"/>
    <property type="match status" value="2"/>
</dbReference>
<dbReference type="SMART" id="SM00257">
    <property type="entry name" value="LysM"/>
    <property type="match status" value="2"/>
</dbReference>
<feature type="compositionally biased region" description="Polar residues" evidence="1">
    <location>
        <begin position="733"/>
        <end position="748"/>
    </location>
</feature>
<dbReference type="InterPro" id="IPR036779">
    <property type="entry name" value="LysM_dom_sf"/>
</dbReference>
<dbReference type="Pfam" id="PF01476">
    <property type="entry name" value="LysM"/>
    <property type="match status" value="2"/>
</dbReference>
<dbReference type="EMBL" id="JAFDVD010000023">
    <property type="protein sequence ID" value="MBM6402298.1"/>
    <property type="molecule type" value="Genomic_DNA"/>
</dbReference>
<keyword evidence="5" id="KW-1185">Reference proteome</keyword>
<feature type="region of interest" description="Disordered" evidence="1">
    <location>
        <begin position="285"/>
        <end position="346"/>
    </location>
</feature>
<dbReference type="PROSITE" id="PS51782">
    <property type="entry name" value="LYSM"/>
    <property type="match status" value="1"/>
</dbReference>
<evidence type="ECO:0000256" key="1">
    <source>
        <dbReference type="SAM" id="MobiDB-lite"/>
    </source>
</evidence>
<feature type="region of interest" description="Disordered" evidence="1">
    <location>
        <begin position="728"/>
        <end position="751"/>
    </location>
</feature>
<gene>
    <name evidence="4" type="ORF">JQN70_18020</name>
</gene>
<sequence length="1057" mass="111990">MTTTRARLTGAAAALLLIAVVAGVPLALLGIGANPIPDSLPSWDQLRGALTSPDDGTLALAAITIVGWLAWAFLTAAIALEVASRLRRVPTPHLRGLALPQAAARGLVGSAVLLFAAAPAITSAPAAHAAVAHRTPVASESAATGTPRAVLADHERGHDSRTHTVTSGESLWSIAQDQLGSGYRWTQIADLNPDTVGNHPDHLRPGTVLRLPDPNTTAPQRTSHGRHLYAVQRGDTLSGIAQDQLGDPDRYPDIFAASRRTEQPDGRHLTDPDLILPGWTLTIPGTQPDEAGAVPPPALGPTRAPARHRATPSTPSVPTTPAAAAPTLTPEAPQHSQTARSAPDVTETEVQAPAPWLLAGLVGGPVLAGSLWMLLRRRRAAQFRHRRPGRTIATPPPALTPVEKTIATLGPTEAPALEHLDQVLRRLATERAAAGQPMPSVAAVELAPDAITLHFDTPAALPQPWTDLGQQTRWSIPTDTGASTIGPLAPDQPAPYPLLATIGTSDTGHTWLLNYEDLTLTLTGDPTYAADYARYLAAEIACNPWSNTVTLDCIGVATELAPLNPTRIRAHHISGDPAADVLADAVNTIDRARAHDHDAVTARAAMAGADTWPARLLLLDATAPATPELTQLIRLIHQHPGATGTSVVITTPDTTPEGITLELTPTGRARLPHAGLDLVAVGLTPDEAHGCAALIAASTDLHDAPMPVDDTTTDGWRSLTDEAGALRQELTHPRNTPPGQETEPTSSLLPAPDQEYLDAAATTTEDLATLAPNVPARLRNTLHDADATLDADLAAWRDDDCPLPRLTLLGPVGARTRGKAIAERKAYMTAVLAYLATRPHGATPDELAEAMGITPAKAREYARIIREWLGTNPRTGDKHLPDARQAPAAKTRGVGVYQVQDVLVDADLFRRLRARGQTRGTDGIPDLLAALDLVQGQPFSQLRPGAWTWLFEGERLDQHLTCAIVDVAHLVTTHSLQVGDIPTARRAAETSVLAAPFEDTPHLDIARVTQTEEPEEARDLLVSGILDRGDDGAPEDLPARTTRILHSREWASDERAG</sequence>
<name>A0ABS2CS42_9MICO</name>
<dbReference type="PANTHER" id="PTHR34700">
    <property type="entry name" value="POTASSIUM BINDING PROTEIN KBP"/>
    <property type="match status" value="1"/>
</dbReference>
<organism evidence="4 5">
    <name type="scientific">Phycicoccus sonneratiae</name>
    <dbReference type="NCBI Taxonomy" id="2807628"/>
    <lineage>
        <taxon>Bacteria</taxon>
        <taxon>Bacillati</taxon>
        <taxon>Actinomycetota</taxon>
        <taxon>Actinomycetes</taxon>
        <taxon>Micrococcales</taxon>
        <taxon>Intrasporangiaceae</taxon>
        <taxon>Phycicoccus</taxon>
    </lineage>
</organism>
<dbReference type="SUPFAM" id="SSF54106">
    <property type="entry name" value="LysM domain"/>
    <property type="match status" value="1"/>
</dbReference>
<proteinExistence type="predicted"/>
<feature type="compositionally biased region" description="Low complexity" evidence="1">
    <location>
        <begin position="311"/>
        <end position="333"/>
    </location>
</feature>
<feature type="domain" description="LysM" evidence="3">
    <location>
        <begin position="161"/>
        <end position="211"/>
    </location>
</feature>
<evidence type="ECO:0000256" key="2">
    <source>
        <dbReference type="SAM" id="Phobius"/>
    </source>
</evidence>
<evidence type="ECO:0000313" key="5">
    <source>
        <dbReference type="Proteomes" id="UP001430172"/>
    </source>
</evidence>
<evidence type="ECO:0000259" key="3">
    <source>
        <dbReference type="PROSITE" id="PS51782"/>
    </source>
</evidence>
<keyword evidence="2" id="KW-0812">Transmembrane</keyword>